<feature type="non-terminal residue" evidence="2">
    <location>
        <position position="1"/>
    </location>
</feature>
<gene>
    <name evidence="2" type="ORF">PECUL_23A059194</name>
</gene>
<keyword evidence="3" id="KW-1185">Reference proteome</keyword>
<feature type="compositionally biased region" description="Acidic residues" evidence="1">
    <location>
        <begin position="46"/>
        <end position="64"/>
    </location>
</feature>
<reference evidence="2" key="1">
    <citation type="submission" date="2022-03" db="EMBL/GenBank/DDBJ databases">
        <authorList>
            <person name="Alioto T."/>
            <person name="Alioto T."/>
            <person name="Gomez Garrido J."/>
        </authorList>
    </citation>
    <scope>NUCLEOTIDE SEQUENCE</scope>
</reference>
<proteinExistence type="predicted"/>
<accession>A0AAD1RM80</accession>
<feature type="region of interest" description="Disordered" evidence="1">
    <location>
        <begin position="41"/>
        <end position="83"/>
    </location>
</feature>
<dbReference type="EMBL" id="OW240914">
    <property type="protein sequence ID" value="CAH2273711.1"/>
    <property type="molecule type" value="Genomic_DNA"/>
</dbReference>
<sequence>EDASKKVQFDQEHPVKDDVVAPQYRATHRAKSVMSWKRSKALIESSDSESEQEEALSESDDEDSYNSGTFFPDHGVRVWTDLK</sequence>
<dbReference type="AlphaFoldDB" id="A0AAD1RM80"/>
<evidence type="ECO:0000313" key="2">
    <source>
        <dbReference type="EMBL" id="CAH2273711.1"/>
    </source>
</evidence>
<organism evidence="2 3">
    <name type="scientific">Pelobates cultripes</name>
    <name type="common">Western spadefoot toad</name>
    <dbReference type="NCBI Taxonomy" id="61616"/>
    <lineage>
        <taxon>Eukaryota</taxon>
        <taxon>Metazoa</taxon>
        <taxon>Chordata</taxon>
        <taxon>Craniata</taxon>
        <taxon>Vertebrata</taxon>
        <taxon>Euteleostomi</taxon>
        <taxon>Amphibia</taxon>
        <taxon>Batrachia</taxon>
        <taxon>Anura</taxon>
        <taxon>Pelobatoidea</taxon>
        <taxon>Pelobatidae</taxon>
        <taxon>Pelobates</taxon>
    </lineage>
</organism>
<dbReference type="Proteomes" id="UP001295444">
    <property type="component" value="Chromosome 03"/>
</dbReference>
<feature type="compositionally biased region" description="Basic and acidic residues" evidence="1">
    <location>
        <begin position="74"/>
        <end position="83"/>
    </location>
</feature>
<evidence type="ECO:0000313" key="3">
    <source>
        <dbReference type="Proteomes" id="UP001295444"/>
    </source>
</evidence>
<feature type="non-terminal residue" evidence="2">
    <location>
        <position position="83"/>
    </location>
</feature>
<evidence type="ECO:0000256" key="1">
    <source>
        <dbReference type="SAM" id="MobiDB-lite"/>
    </source>
</evidence>
<name>A0AAD1RM80_PELCU</name>
<protein>
    <submittedName>
        <fullName evidence="2">Uncharacterized protein</fullName>
    </submittedName>
</protein>